<dbReference type="PANTHER" id="PTHR45089:SF24">
    <property type="entry name" value="DNAJ HEAT SHOCK N-TERMINAL DOMAIN-CONTAINING PROTEIN"/>
    <property type="match status" value="1"/>
</dbReference>
<organism evidence="8 9">
    <name type="scientific">Sphagnum troendelagicum</name>
    <dbReference type="NCBI Taxonomy" id="128251"/>
    <lineage>
        <taxon>Eukaryota</taxon>
        <taxon>Viridiplantae</taxon>
        <taxon>Streptophyta</taxon>
        <taxon>Embryophyta</taxon>
        <taxon>Bryophyta</taxon>
        <taxon>Sphagnophytina</taxon>
        <taxon>Sphagnopsida</taxon>
        <taxon>Sphagnales</taxon>
        <taxon>Sphagnaceae</taxon>
        <taxon>Sphagnum</taxon>
    </lineage>
</organism>
<dbReference type="Pfam" id="PF11926">
    <property type="entry name" value="DUF3444"/>
    <property type="match status" value="1"/>
</dbReference>
<feature type="compositionally biased region" description="Basic and acidic residues" evidence="5">
    <location>
        <begin position="678"/>
        <end position="696"/>
    </location>
</feature>
<dbReference type="InterPro" id="IPR053961">
    <property type="entry name" value="XRCC4_N"/>
</dbReference>
<evidence type="ECO:0000256" key="3">
    <source>
        <dbReference type="ARBA" id="ARBA00023204"/>
    </source>
</evidence>
<dbReference type="Proteomes" id="UP001497512">
    <property type="component" value="Chromosome 13"/>
</dbReference>
<dbReference type="Pfam" id="PF06632">
    <property type="entry name" value="XRCC4"/>
    <property type="match status" value="1"/>
</dbReference>
<evidence type="ECO:0000256" key="4">
    <source>
        <dbReference type="ARBA" id="ARBA00023242"/>
    </source>
</evidence>
<feature type="domain" description="DUF3444" evidence="7">
    <location>
        <begin position="921"/>
        <end position="1137"/>
    </location>
</feature>
<evidence type="ECO:0000259" key="6">
    <source>
        <dbReference type="Pfam" id="PF06632"/>
    </source>
</evidence>
<evidence type="ECO:0000259" key="7">
    <source>
        <dbReference type="Pfam" id="PF11926"/>
    </source>
</evidence>
<keyword evidence="4" id="KW-0539">Nucleus</keyword>
<feature type="compositionally biased region" description="Polar residues" evidence="5">
    <location>
        <begin position="697"/>
        <end position="708"/>
    </location>
</feature>
<sequence length="1161" mass="130355">MADEGGEEQPEEEVASLVCVRLNVNDSDRVYVKSSWRKTSFGIVVLTNQGGEAWSCDVVEKEVAEAAALQGKSVRQYMENARSHLSAQQPNSTYSFYTIDGNHTQYLSWTGCAPNNVQQVLKVVLRLHRMSDMSSVTNAFFDVLINTVTNLQAQTFAAKERAHKAALIHQMLKRIQTAGVNKFTAKRAHKSNDFNMGQNKGEASYGVSAARRKLNTVPLLKLHSAFQSSSLVCSQQSGPSTSSLNVNNSQPSFLSEAPNSCLRDAGQIVTHMASPEPIVFNPSRVDVSDEIMDEDKCHGDEESGRRFYTRGIISGEKLKPRLQLLSGSESDKQGDRASSHHNRENLLTVAKTIFPASKVMMGNDGKRGLISKQKCAGPICGVVTDPAHARQCFAGSDSREDVIILSDSESEPGHRHGDMLNDSDGEFAGLLEKQLMDTVQFSSDDEAQEAAAEPVLLAGRSSDKSNRVTQMIDGAAKESRMDQKEHQGSLKTFSKVVLPQCKQNDRRAKDLIYPPALISKGKGVHGFEGERGGWQPSHFQNHRKLRTRSRCEGDRRDAQHLEFMLQHDSLDKGHMWFERQADNQGMYHHKKQRDICGTQTTCRVVEDMIHEPVLEKRLHSTTGPSQKETLIPTICTAFRGLAKEGEESKWSTWLKEAKIEFQEFTSTDLSSGKVHEASLKDHHGNNSKELDKHNNNVKDLTSGQKDNSLLQVQPSSSLKRKLYLKNLEPFSTSQTSSLFPLDSGLRSYDEKKQQDGNWEFPMEREKRRDAKQELIFSKVNQGQRLETKTTVKAEMKEDDCQRNDEEENGYQCQPEDDTEEVPYVGQTISEILKSRGHGTLKASNQQNKCCRRQTSRNNKDVLAWSVRRGHTAACGLQGEIVLPECAEEKTGSEETDPALSSDSSDDDASLIDQESESMIEQQVPDADYYIFDDDRTEEHVKQDQVWAFYDEFDGMPRMWVHVKKVTHEPSFKAWVSWLEPHNPSKRALQWHESTGYNISCGTFKEGRTVVCDKINFFSHEMKSVTRLLHNQFQIYPQCGEVWALYKRTSSSTGNNNNVGCKQGHQKSRDGNTERFGFRLMEILSSCGEGNAPEVIVLGKLAGFQTLWVPAYTKGTLPDNSFELFSHRVPGYRMTGKEGHNIPKDCWDIDPAGLPAIESMKM</sequence>
<comment type="subcellular location">
    <subcellularLocation>
        <location evidence="1">Nucleus</location>
    </subcellularLocation>
</comment>
<feature type="domain" description="XRCC4 N-terminal" evidence="6">
    <location>
        <begin position="30"/>
        <end position="117"/>
    </location>
</feature>
<dbReference type="InterPro" id="IPR024593">
    <property type="entry name" value="DUF3444"/>
</dbReference>
<evidence type="ECO:0000256" key="1">
    <source>
        <dbReference type="ARBA" id="ARBA00004123"/>
    </source>
</evidence>
<evidence type="ECO:0000256" key="5">
    <source>
        <dbReference type="SAM" id="MobiDB-lite"/>
    </source>
</evidence>
<accession>A0ABP0TQE9</accession>
<evidence type="ECO:0000313" key="8">
    <source>
        <dbReference type="EMBL" id="CAK9202434.1"/>
    </source>
</evidence>
<feature type="region of interest" description="Disordered" evidence="5">
    <location>
        <begin position="237"/>
        <end position="257"/>
    </location>
</feature>
<protein>
    <submittedName>
        <fullName evidence="8">Uncharacterized protein</fullName>
    </submittedName>
</protein>
<keyword evidence="3" id="KW-0234">DNA repair</keyword>
<evidence type="ECO:0000313" key="9">
    <source>
        <dbReference type="Proteomes" id="UP001497512"/>
    </source>
</evidence>
<feature type="compositionally biased region" description="Polar residues" evidence="5">
    <location>
        <begin position="237"/>
        <end position="253"/>
    </location>
</feature>
<feature type="region of interest" description="Disordered" evidence="5">
    <location>
        <begin position="887"/>
        <end position="908"/>
    </location>
</feature>
<feature type="region of interest" description="Disordered" evidence="5">
    <location>
        <begin position="531"/>
        <end position="551"/>
    </location>
</feature>
<keyword evidence="2" id="KW-0227">DNA damage</keyword>
<dbReference type="PANTHER" id="PTHR45089">
    <property type="entry name" value="DNAJ HEAT SHOCK AMINO-TERMINAL DOMAIN PROTEIN-RELATED"/>
    <property type="match status" value="1"/>
</dbReference>
<dbReference type="EMBL" id="OZ019905">
    <property type="protein sequence ID" value="CAK9202434.1"/>
    <property type="molecule type" value="Genomic_DNA"/>
</dbReference>
<evidence type="ECO:0000256" key="2">
    <source>
        <dbReference type="ARBA" id="ARBA00022763"/>
    </source>
</evidence>
<dbReference type="Gene3D" id="2.170.210.10">
    <property type="entry name" value="DNA double-strand break repair and VJ recombination XRCC4, N-terminal"/>
    <property type="match status" value="1"/>
</dbReference>
<name>A0ABP0TQE9_9BRYO</name>
<feature type="region of interest" description="Disordered" evidence="5">
    <location>
        <begin position="678"/>
        <end position="708"/>
    </location>
</feature>
<reference evidence="8" key="1">
    <citation type="submission" date="2024-02" db="EMBL/GenBank/DDBJ databases">
        <authorList>
            <consortium name="ELIXIR-Norway"/>
            <consortium name="Elixir Norway"/>
        </authorList>
    </citation>
    <scope>NUCLEOTIDE SEQUENCE</scope>
</reference>
<keyword evidence="9" id="KW-1185">Reference proteome</keyword>
<dbReference type="InterPro" id="IPR038051">
    <property type="entry name" value="XRCC4-like_N_sf"/>
</dbReference>
<gene>
    <name evidence="8" type="ORF">CSSPTR1EN2_LOCUS6405</name>
</gene>
<proteinExistence type="predicted"/>